<organism evidence="2 3">
    <name type="scientific">Halomicronema hongdechloris C2206</name>
    <dbReference type="NCBI Taxonomy" id="1641165"/>
    <lineage>
        <taxon>Bacteria</taxon>
        <taxon>Bacillati</taxon>
        <taxon>Cyanobacteriota</taxon>
        <taxon>Cyanophyceae</taxon>
        <taxon>Nodosilineales</taxon>
        <taxon>Nodosilineaceae</taxon>
        <taxon>Halomicronema</taxon>
    </lineage>
</organism>
<dbReference type="InterPro" id="IPR044830">
    <property type="entry name" value="HD-Zip_III"/>
</dbReference>
<name>A0A1Z3HKF0_9CYAN</name>
<proteinExistence type="predicted"/>
<dbReference type="Pfam" id="PF08670">
    <property type="entry name" value="MEKHLA"/>
    <property type="match status" value="1"/>
</dbReference>
<reference evidence="2 3" key="1">
    <citation type="journal article" date="2016" name="Biochim. Biophys. Acta">
        <title>Characterization of red-shifted phycobilisomes isolated from the chlorophyll f-containing cyanobacterium Halomicronema hongdechloris.</title>
        <authorList>
            <person name="Li Y."/>
            <person name="Lin Y."/>
            <person name="Garvey C.J."/>
            <person name="Birch D."/>
            <person name="Corkery R.W."/>
            <person name="Loughlin P.C."/>
            <person name="Scheer H."/>
            <person name="Willows R.D."/>
            <person name="Chen M."/>
        </authorList>
    </citation>
    <scope>NUCLEOTIDE SEQUENCE [LARGE SCALE GENOMIC DNA]</scope>
    <source>
        <strain evidence="2 3">C2206</strain>
    </source>
</reference>
<evidence type="ECO:0000313" key="3">
    <source>
        <dbReference type="Proteomes" id="UP000191901"/>
    </source>
</evidence>
<dbReference type="GO" id="GO:0003700">
    <property type="term" value="F:DNA-binding transcription factor activity"/>
    <property type="evidence" value="ECO:0007669"/>
    <property type="project" value="InterPro"/>
</dbReference>
<dbReference type="Proteomes" id="UP000191901">
    <property type="component" value="Chromosome"/>
</dbReference>
<keyword evidence="3" id="KW-1185">Reference proteome</keyword>
<dbReference type="KEGG" id="hhg:XM38_016810"/>
<protein>
    <recommendedName>
        <fullName evidence="1">MEKHLA domain-containing protein</fullName>
    </recommendedName>
</protein>
<evidence type="ECO:0000313" key="2">
    <source>
        <dbReference type="EMBL" id="ASC70736.1"/>
    </source>
</evidence>
<dbReference type="AlphaFoldDB" id="A0A1Z3HKF0"/>
<evidence type="ECO:0000259" key="1">
    <source>
        <dbReference type="Pfam" id="PF08670"/>
    </source>
</evidence>
<sequence length="157" mass="18264">MMSQPLWQRPDIIDWSQRLLASYRHWLGQDLLPLAAAAPEAARQLFWAPRVVVSHGTQADPVLNYGNQAALDLWQLNWDRFTQTPSRHTAEPMHRQERTNMLAQLEAQGYVDNYRGVRISSQGRRFYIERAIIWNVVDDTGKRVGQAATFKEWQFLS</sequence>
<accession>A0A1Z3HKF0</accession>
<dbReference type="EMBL" id="CP021983">
    <property type="protein sequence ID" value="ASC70736.1"/>
    <property type="molecule type" value="Genomic_DNA"/>
</dbReference>
<gene>
    <name evidence="2" type="ORF">XM38_016810</name>
</gene>
<feature type="domain" description="MEKHLA" evidence="1">
    <location>
        <begin position="14"/>
        <end position="155"/>
    </location>
</feature>
<dbReference type="PANTHER" id="PTHR45950">
    <property type="entry name" value="HOMEOBOX-LEUCINE ZIPPER PROTEIN ATHB-14"/>
    <property type="match status" value="1"/>
</dbReference>
<dbReference type="PANTHER" id="PTHR45950:SF7">
    <property type="entry name" value="HOMEOBOX-LEUCINE ZIPPER PROTEIN ATHB-14"/>
    <property type="match status" value="1"/>
</dbReference>
<dbReference type="RefSeq" id="WP_202978851.1">
    <property type="nucleotide sequence ID" value="NZ_CP021983.2"/>
</dbReference>
<dbReference type="InterPro" id="IPR013978">
    <property type="entry name" value="MEKHLA"/>
</dbReference>